<evidence type="ECO:0000313" key="10">
    <source>
        <dbReference type="Proteomes" id="UP000218231"/>
    </source>
</evidence>
<protein>
    <recommendedName>
        <fullName evidence="8">Cyclin-like domain-containing protein</fullName>
    </recommendedName>
</protein>
<dbReference type="AlphaFoldDB" id="A0A2A2M061"/>
<feature type="compositionally biased region" description="Basic residues" evidence="7">
    <location>
        <begin position="470"/>
        <end position="479"/>
    </location>
</feature>
<keyword evidence="10" id="KW-1185">Reference proteome</keyword>
<keyword evidence="4" id="KW-0804">Transcription</keyword>
<dbReference type="OrthoDB" id="25002at2759"/>
<sequence>MGREMRVPMFASVGVEYEKVTSHHYARDASHPAIIAKYWETSPRFARFSTRMSSIAEQPNSSSNAGHAAGTGGAVGSVSDFGKDAQRWNFDRDDMEKAASIVVGMSLDEELKLRQKAAAAIQDMSEALNANVKDQRSRISHLCTCVAIVQMHRFFYFHSFKFFDYRDVAAACLFLAGKSEECPRKLEYVVKIWWDKKFGQPIPSQNHGVEAAQLIVQLENLILRTIGFDLNVELPHQHVLKNMPTGGISQSDFKSMASSAYYFATDILCMSNWPIRYNSRTIAAACVYIVSIWANIQIPNGADPTVPWYKVYDRNITLERLIEMANEFATIYQDCKDHLAIRSTFLQQKKGGATSIGDPEAEDSTSGQLLLPPPPPPPITPAAPVKIGLNQYRERIKEEQKDTPTTSNIVSDTPSVPQKRSFIPDTSAVTMKQEVKQEPRNEHLSGNSGNGNGQLQNGNSRREHKDSHSSHHSSHHHSSSHSSHSQPYSGNHSNGEQRHHKSSSSHGHKEHKDKHHSHHHHKRDGPPSMNSSSIEHKEARLESDRRKEEERRKREYEKMSGASIHGSSSNSEKRSQIDSLKMSFVPSSENHRHKIKLPMPPGPLHDSATLISPPPNLSEIKAHDNKMEMEEGEVE</sequence>
<evidence type="ECO:0000256" key="6">
    <source>
        <dbReference type="RuleBase" id="RU000383"/>
    </source>
</evidence>
<dbReference type="SUPFAM" id="SSF47954">
    <property type="entry name" value="Cyclin-like"/>
    <property type="match status" value="2"/>
</dbReference>
<evidence type="ECO:0000259" key="8">
    <source>
        <dbReference type="SMART" id="SM00385"/>
    </source>
</evidence>
<evidence type="ECO:0000256" key="2">
    <source>
        <dbReference type="ARBA" id="ARBA00023015"/>
    </source>
</evidence>
<feature type="compositionally biased region" description="Basic and acidic residues" evidence="7">
    <location>
        <begin position="534"/>
        <end position="558"/>
    </location>
</feature>
<dbReference type="InterPro" id="IPR036915">
    <property type="entry name" value="Cyclin-like_sf"/>
</dbReference>
<feature type="region of interest" description="Disordered" evidence="7">
    <location>
        <begin position="350"/>
        <end position="384"/>
    </location>
</feature>
<feature type="region of interest" description="Disordered" evidence="7">
    <location>
        <begin position="398"/>
        <end position="635"/>
    </location>
</feature>
<accession>A0A2A2M061</accession>
<dbReference type="Gene3D" id="1.10.472.10">
    <property type="entry name" value="Cyclin-like"/>
    <property type="match status" value="2"/>
</dbReference>
<feature type="compositionally biased region" description="Pro residues" evidence="7">
    <location>
        <begin position="371"/>
        <end position="381"/>
    </location>
</feature>
<dbReference type="FunFam" id="1.10.472.10:FF:000181">
    <property type="entry name" value="Protein CBR-CIT-1.1"/>
    <property type="match status" value="1"/>
</dbReference>
<dbReference type="PANTHER" id="PTHR10026">
    <property type="entry name" value="CYCLIN"/>
    <property type="match status" value="1"/>
</dbReference>
<keyword evidence="2" id="KW-0805">Transcription regulation</keyword>
<comment type="similarity">
    <text evidence="1">Belongs to the cyclin family. Cyclin C subfamily.</text>
</comment>
<dbReference type="InterPro" id="IPR006671">
    <property type="entry name" value="Cyclin_N"/>
</dbReference>
<evidence type="ECO:0000256" key="1">
    <source>
        <dbReference type="ARBA" id="ARBA00008638"/>
    </source>
</evidence>
<dbReference type="STRING" id="2018661.A0A2A2M061"/>
<evidence type="ECO:0000256" key="7">
    <source>
        <dbReference type="SAM" id="MobiDB-lite"/>
    </source>
</evidence>
<dbReference type="GO" id="GO:0016538">
    <property type="term" value="F:cyclin-dependent protein serine/threonine kinase regulator activity"/>
    <property type="evidence" value="ECO:0007669"/>
    <property type="project" value="InterPro"/>
</dbReference>
<feature type="compositionally biased region" description="Basic and acidic residues" evidence="7">
    <location>
        <begin position="460"/>
        <end position="469"/>
    </location>
</feature>
<dbReference type="SMART" id="SM00385">
    <property type="entry name" value="CYCLIN"/>
    <property type="match status" value="2"/>
</dbReference>
<evidence type="ECO:0000256" key="3">
    <source>
        <dbReference type="ARBA" id="ARBA00023127"/>
    </source>
</evidence>
<feature type="compositionally biased region" description="Basic and acidic residues" evidence="7">
    <location>
        <begin position="620"/>
        <end position="629"/>
    </location>
</feature>
<dbReference type="Proteomes" id="UP000218231">
    <property type="component" value="Unassembled WGS sequence"/>
</dbReference>
<feature type="compositionally biased region" description="Polar residues" evidence="7">
    <location>
        <begin position="403"/>
        <end position="418"/>
    </location>
</feature>
<dbReference type="Pfam" id="PF00134">
    <property type="entry name" value="Cyclin_N"/>
    <property type="match status" value="1"/>
</dbReference>
<name>A0A2A2M061_9BILA</name>
<evidence type="ECO:0000256" key="4">
    <source>
        <dbReference type="ARBA" id="ARBA00023163"/>
    </source>
</evidence>
<comment type="function">
    <text evidence="5">Regulatory subunit of the cyclin-dependent kinase pair (CDK9/cyclin T) complex, also called positive transcription elongation factor B (P-TEFb), which is proposed to facilitate the transition from abortive to production elongation by phosphorylating the CTD (carboxy-terminal domain) of the large subunit of RNA polymerase II (RNAP II).</text>
</comment>
<feature type="domain" description="Cyclin-like" evidence="8">
    <location>
        <begin position="241"/>
        <end position="330"/>
    </location>
</feature>
<dbReference type="GO" id="GO:0006357">
    <property type="term" value="P:regulation of transcription by RNA polymerase II"/>
    <property type="evidence" value="ECO:0007669"/>
    <property type="project" value="InterPro"/>
</dbReference>
<dbReference type="EMBL" id="LIAE01006288">
    <property type="protein sequence ID" value="PAV91866.1"/>
    <property type="molecule type" value="Genomic_DNA"/>
</dbReference>
<feature type="compositionally biased region" description="Basic residues" evidence="7">
    <location>
        <begin position="498"/>
        <end position="523"/>
    </location>
</feature>
<feature type="domain" description="Cyclin-like" evidence="8">
    <location>
        <begin position="119"/>
        <end position="224"/>
    </location>
</feature>
<dbReference type="Pfam" id="PF21797">
    <property type="entry name" value="CycT2-like_C"/>
    <property type="match status" value="1"/>
</dbReference>
<feature type="compositionally biased region" description="Basic and acidic residues" evidence="7">
    <location>
        <begin position="433"/>
        <end position="443"/>
    </location>
</feature>
<comment type="caution">
    <text evidence="9">The sequence shown here is derived from an EMBL/GenBank/DDBJ whole genome shotgun (WGS) entry which is preliminary data.</text>
</comment>
<organism evidence="9 10">
    <name type="scientific">Diploscapter pachys</name>
    <dbReference type="NCBI Taxonomy" id="2018661"/>
    <lineage>
        <taxon>Eukaryota</taxon>
        <taxon>Metazoa</taxon>
        <taxon>Ecdysozoa</taxon>
        <taxon>Nematoda</taxon>
        <taxon>Chromadorea</taxon>
        <taxon>Rhabditida</taxon>
        <taxon>Rhabditina</taxon>
        <taxon>Rhabditomorpha</taxon>
        <taxon>Rhabditoidea</taxon>
        <taxon>Rhabditidae</taxon>
        <taxon>Diploscapter</taxon>
    </lineage>
</organism>
<dbReference type="InterPro" id="IPR013763">
    <property type="entry name" value="Cyclin-like_dom"/>
</dbReference>
<keyword evidence="3 6" id="KW-0195">Cyclin</keyword>
<feature type="compositionally biased region" description="Low complexity" evidence="7">
    <location>
        <begin position="560"/>
        <end position="570"/>
    </location>
</feature>
<evidence type="ECO:0000313" key="9">
    <source>
        <dbReference type="EMBL" id="PAV91866.1"/>
    </source>
</evidence>
<evidence type="ECO:0000256" key="5">
    <source>
        <dbReference type="ARBA" id="ARBA00056850"/>
    </source>
</evidence>
<proteinExistence type="inferred from homology"/>
<reference evidence="9 10" key="1">
    <citation type="journal article" date="2017" name="Curr. Biol.">
        <title>Genome architecture and evolution of a unichromosomal asexual nematode.</title>
        <authorList>
            <person name="Fradin H."/>
            <person name="Zegar C."/>
            <person name="Gutwein M."/>
            <person name="Lucas J."/>
            <person name="Kovtun M."/>
            <person name="Corcoran D."/>
            <person name="Baugh L.R."/>
            <person name="Kiontke K."/>
            <person name="Gunsalus K."/>
            <person name="Fitch D.H."/>
            <person name="Piano F."/>
        </authorList>
    </citation>
    <scope>NUCLEOTIDE SEQUENCE [LARGE SCALE GENOMIC DNA]</scope>
    <source>
        <strain evidence="9">PF1309</strain>
    </source>
</reference>
<gene>
    <name evidence="9" type="ORF">WR25_15619</name>
</gene>
<dbReference type="InterPro" id="IPR043198">
    <property type="entry name" value="Cyclin/Ssn8"/>
</dbReference>